<dbReference type="OrthoDB" id="4204700at2759"/>
<dbReference type="RefSeq" id="XP_022585617.1">
    <property type="nucleotide sequence ID" value="XM_022728229.1"/>
</dbReference>
<dbReference type="EMBL" id="KV878336">
    <property type="protein sequence ID" value="OJJ51107.1"/>
    <property type="molecule type" value="Genomic_DNA"/>
</dbReference>
<feature type="compositionally biased region" description="Gly residues" evidence="1">
    <location>
        <begin position="387"/>
        <end position="398"/>
    </location>
</feature>
<dbReference type="VEuPathDB" id="FungiDB:ASPZODRAFT_319611"/>
<proteinExistence type="predicted"/>
<evidence type="ECO:0000313" key="2">
    <source>
        <dbReference type="EMBL" id="OJJ51107.1"/>
    </source>
</evidence>
<keyword evidence="3" id="KW-1185">Reference proteome</keyword>
<dbReference type="AlphaFoldDB" id="A0A1L9SVJ6"/>
<protein>
    <submittedName>
        <fullName evidence="2">Uncharacterized protein</fullName>
    </submittedName>
</protein>
<dbReference type="GeneID" id="34614693"/>
<evidence type="ECO:0000256" key="1">
    <source>
        <dbReference type="SAM" id="MobiDB-lite"/>
    </source>
</evidence>
<name>A0A1L9SVJ6_9EURO</name>
<feature type="region of interest" description="Disordered" evidence="1">
    <location>
        <begin position="1"/>
        <end position="22"/>
    </location>
</feature>
<organism evidence="2 3">
    <name type="scientific">Penicilliopsis zonata CBS 506.65</name>
    <dbReference type="NCBI Taxonomy" id="1073090"/>
    <lineage>
        <taxon>Eukaryota</taxon>
        <taxon>Fungi</taxon>
        <taxon>Dikarya</taxon>
        <taxon>Ascomycota</taxon>
        <taxon>Pezizomycotina</taxon>
        <taxon>Eurotiomycetes</taxon>
        <taxon>Eurotiomycetidae</taxon>
        <taxon>Eurotiales</taxon>
        <taxon>Aspergillaceae</taxon>
        <taxon>Penicilliopsis</taxon>
    </lineage>
</organism>
<reference evidence="3" key="1">
    <citation type="journal article" date="2017" name="Genome Biol.">
        <title>Comparative genomics reveals high biological diversity and specific adaptations in the industrially and medically important fungal genus Aspergillus.</title>
        <authorList>
            <person name="de Vries R.P."/>
            <person name="Riley R."/>
            <person name="Wiebenga A."/>
            <person name="Aguilar-Osorio G."/>
            <person name="Amillis S."/>
            <person name="Uchima C.A."/>
            <person name="Anderluh G."/>
            <person name="Asadollahi M."/>
            <person name="Askin M."/>
            <person name="Barry K."/>
            <person name="Battaglia E."/>
            <person name="Bayram O."/>
            <person name="Benocci T."/>
            <person name="Braus-Stromeyer S.A."/>
            <person name="Caldana C."/>
            <person name="Canovas D."/>
            <person name="Cerqueira G.C."/>
            <person name="Chen F."/>
            <person name="Chen W."/>
            <person name="Choi C."/>
            <person name="Clum A."/>
            <person name="Dos Santos R.A."/>
            <person name="Damasio A.R."/>
            <person name="Diallinas G."/>
            <person name="Emri T."/>
            <person name="Fekete E."/>
            <person name="Flipphi M."/>
            <person name="Freyberg S."/>
            <person name="Gallo A."/>
            <person name="Gournas C."/>
            <person name="Habgood R."/>
            <person name="Hainaut M."/>
            <person name="Harispe M.L."/>
            <person name="Henrissat B."/>
            <person name="Hilden K.S."/>
            <person name="Hope R."/>
            <person name="Hossain A."/>
            <person name="Karabika E."/>
            <person name="Karaffa L."/>
            <person name="Karanyi Z."/>
            <person name="Krasevec N."/>
            <person name="Kuo A."/>
            <person name="Kusch H."/>
            <person name="LaButti K."/>
            <person name="Lagendijk E.L."/>
            <person name="Lapidus A."/>
            <person name="Levasseur A."/>
            <person name="Lindquist E."/>
            <person name="Lipzen A."/>
            <person name="Logrieco A.F."/>
            <person name="MacCabe A."/>
            <person name="Maekelae M.R."/>
            <person name="Malavazi I."/>
            <person name="Melin P."/>
            <person name="Meyer V."/>
            <person name="Mielnichuk N."/>
            <person name="Miskei M."/>
            <person name="Molnar A.P."/>
            <person name="Mule G."/>
            <person name="Ngan C.Y."/>
            <person name="Orejas M."/>
            <person name="Orosz E."/>
            <person name="Ouedraogo J.P."/>
            <person name="Overkamp K.M."/>
            <person name="Park H.-S."/>
            <person name="Perrone G."/>
            <person name="Piumi F."/>
            <person name="Punt P.J."/>
            <person name="Ram A.F."/>
            <person name="Ramon A."/>
            <person name="Rauscher S."/>
            <person name="Record E."/>
            <person name="Riano-Pachon D.M."/>
            <person name="Robert V."/>
            <person name="Roehrig J."/>
            <person name="Ruller R."/>
            <person name="Salamov A."/>
            <person name="Salih N.S."/>
            <person name="Samson R.A."/>
            <person name="Sandor E."/>
            <person name="Sanguinetti M."/>
            <person name="Schuetze T."/>
            <person name="Sepcic K."/>
            <person name="Shelest E."/>
            <person name="Sherlock G."/>
            <person name="Sophianopoulou V."/>
            <person name="Squina F.M."/>
            <person name="Sun H."/>
            <person name="Susca A."/>
            <person name="Todd R.B."/>
            <person name="Tsang A."/>
            <person name="Unkles S.E."/>
            <person name="van de Wiele N."/>
            <person name="van Rossen-Uffink D."/>
            <person name="Oliveira J.V."/>
            <person name="Vesth T.C."/>
            <person name="Visser J."/>
            <person name="Yu J.-H."/>
            <person name="Zhou M."/>
            <person name="Andersen M.R."/>
            <person name="Archer D.B."/>
            <person name="Baker S.E."/>
            <person name="Benoit I."/>
            <person name="Brakhage A.A."/>
            <person name="Braus G.H."/>
            <person name="Fischer R."/>
            <person name="Frisvad J.C."/>
            <person name="Goldman G.H."/>
            <person name="Houbraken J."/>
            <person name="Oakley B."/>
            <person name="Pocsi I."/>
            <person name="Scazzocchio C."/>
            <person name="Seiboth B."/>
            <person name="vanKuyk P.A."/>
            <person name="Wortman J."/>
            <person name="Dyer P.S."/>
            <person name="Grigoriev I.V."/>
        </authorList>
    </citation>
    <scope>NUCLEOTIDE SEQUENCE [LARGE SCALE GENOMIC DNA]</scope>
    <source>
        <strain evidence="3">CBS 506.65</strain>
    </source>
</reference>
<feature type="region of interest" description="Disordered" evidence="1">
    <location>
        <begin position="202"/>
        <end position="398"/>
    </location>
</feature>
<evidence type="ECO:0000313" key="3">
    <source>
        <dbReference type="Proteomes" id="UP000184188"/>
    </source>
</evidence>
<sequence>MSLNDDQNPPPYYDPANSSETRDKEALQRLYGLTLRPELVVKPDPITMYLGFGGHRLWSSIFIASLNNRMTNISTIVQRPVSQEELDAVTEHVSRSVYGQRIGLPLGLAMGSLHTYANLAALKQTGAKWPSFSGVMSFANMRLRTEPRTLLFSYGFRLLFWTTVGWTGTGAYATLRETQATIVDPRMRGFVDELRHMKPEELRRRKLEAAQNRTRRARQPSDVQEEDHTHGVLAESHEEHNNRDYSYPYSADTDDKVSSRPSPDQPRSMPDRSNTRLWGNEATAPAPSLSSSSSRDAMDFFDDASPTNPEYRDDGPGTSYGGSAWDRIRQQNMATSGRAEHFRSPQDWQQQEPQQPESPRDKQREREQAQADFDRVLEAERNIGDPSGRGGSNRGWGS</sequence>
<gene>
    <name evidence="2" type="ORF">ASPZODRAFT_319611</name>
</gene>
<feature type="compositionally biased region" description="Basic and acidic residues" evidence="1">
    <location>
        <begin position="226"/>
        <end position="243"/>
    </location>
</feature>
<dbReference type="Proteomes" id="UP000184188">
    <property type="component" value="Unassembled WGS sequence"/>
</dbReference>
<feature type="compositionally biased region" description="Low complexity" evidence="1">
    <location>
        <begin position="284"/>
        <end position="295"/>
    </location>
</feature>
<feature type="compositionally biased region" description="Low complexity" evidence="1">
    <location>
        <begin position="345"/>
        <end position="357"/>
    </location>
</feature>
<dbReference type="STRING" id="1073090.A0A1L9SVJ6"/>
<accession>A0A1L9SVJ6</accession>
<feature type="compositionally biased region" description="Basic and acidic residues" evidence="1">
    <location>
        <begin position="358"/>
        <end position="383"/>
    </location>
</feature>